<accession>K8E6Z6</accession>
<organism evidence="1 2">
    <name type="scientific">Carnobacterium maltaromaticum LMA28</name>
    <dbReference type="NCBI Taxonomy" id="1234679"/>
    <lineage>
        <taxon>Bacteria</taxon>
        <taxon>Bacillati</taxon>
        <taxon>Bacillota</taxon>
        <taxon>Bacilli</taxon>
        <taxon>Lactobacillales</taxon>
        <taxon>Carnobacteriaceae</taxon>
        <taxon>Carnobacterium</taxon>
    </lineage>
</organism>
<sequence>MKLFSKFFTYNQENTKQLINLRNQIGYLTKILGNFIFVA</sequence>
<gene>
    <name evidence="1" type="ORF">BN424_3023</name>
</gene>
<dbReference type="AlphaFoldDB" id="K8E6Z6"/>
<dbReference type="HOGENOM" id="CLU_3306686_0_0_9"/>
<evidence type="ECO:0000313" key="2">
    <source>
        <dbReference type="Proteomes" id="UP000000212"/>
    </source>
</evidence>
<name>K8E6Z6_CARML</name>
<evidence type="ECO:0000313" key="1">
    <source>
        <dbReference type="EMBL" id="CCO12624.1"/>
    </source>
</evidence>
<dbReference type="PATRIC" id="fig|1234679.3.peg.3036"/>
<proteinExistence type="predicted"/>
<dbReference type="EMBL" id="HE999757">
    <property type="protein sequence ID" value="CCO12624.1"/>
    <property type="molecule type" value="Genomic_DNA"/>
</dbReference>
<dbReference type="KEGG" id="cml:BN424_3023"/>
<protein>
    <submittedName>
        <fullName evidence="1">Uncharacterized protein</fullName>
    </submittedName>
</protein>
<dbReference type="Proteomes" id="UP000000212">
    <property type="component" value="Chromosome"/>
</dbReference>
<reference evidence="2" key="1">
    <citation type="journal article" date="2013" name="Genome Announc.">
        <title>Complete Chromosome Sequence of Carnobacterium maltaromaticum LMA 28.</title>
        <authorList>
            <person name="Cailliez-Grimal C."/>
            <person name="Chaillou S."/>
            <person name="Anba-Mondoloni J."/>
            <person name="Loux V."/>
            <person name="Afzal M.I."/>
            <person name="Rahman A."/>
            <person name="Kergourlay G."/>
            <person name="Champomier-Verges M.C."/>
            <person name="Zagorec M."/>
            <person name="Dalgaard P."/>
            <person name="Leisner J.J."/>
            <person name="Prevost H."/>
            <person name="Revol-Junelles A.M."/>
            <person name="Borges F."/>
        </authorList>
    </citation>
    <scope>NUCLEOTIDE SEQUENCE</scope>
    <source>
        <strain evidence="2">LMA28</strain>
    </source>
</reference>
<keyword evidence="2" id="KW-1185">Reference proteome</keyword>